<accession>A0A0G0FAB1</accession>
<dbReference type="Proteomes" id="UP000034492">
    <property type="component" value="Unassembled WGS sequence"/>
</dbReference>
<comment type="caution">
    <text evidence="1">The sequence shown here is derived from an EMBL/GenBank/DDBJ whole genome shotgun (WGS) entry which is preliminary data.</text>
</comment>
<name>A0A0G0FAB1_9BACT</name>
<evidence type="ECO:0000313" key="2">
    <source>
        <dbReference type="Proteomes" id="UP000034492"/>
    </source>
</evidence>
<proteinExistence type="predicted"/>
<organism evidence="1 2">
    <name type="scientific">Candidatus Daviesbacteria bacterium GW2011_GWB1_36_5</name>
    <dbReference type="NCBI Taxonomy" id="1618426"/>
    <lineage>
        <taxon>Bacteria</taxon>
        <taxon>Candidatus Daviesiibacteriota</taxon>
    </lineage>
</organism>
<protein>
    <submittedName>
        <fullName evidence="1">Uncharacterized protein</fullName>
    </submittedName>
</protein>
<dbReference type="EMBL" id="LBSA01000004">
    <property type="protein sequence ID" value="KKQ10490.1"/>
    <property type="molecule type" value="Genomic_DNA"/>
</dbReference>
<sequence length="223" mass="24712">MNIKGLEYCFEYAGSQVYKTNNFDALPGDSKKLLEPQLSEVAACAFQRSLTPEFSEDVASHIRGADLYMTVNDTLPTGFAALKNYPAEGVIYIAGIVKKPQAPSRVIEKIVNHYLDQNQAETVAVRTQNDRVVEIMANTCSRVIAMDEVAGSKQITLLQNIGLITPETEIDEKRLVLPGYFGSPMIAQGERRRSSNPRVTNFTDILDYSAGDAMLLVGYRRLL</sequence>
<evidence type="ECO:0000313" key="1">
    <source>
        <dbReference type="EMBL" id="KKQ10490.1"/>
    </source>
</evidence>
<gene>
    <name evidence="1" type="ORF">US19_C0004G0038</name>
</gene>
<reference evidence="1 2" key="1">
    <citation type="journal article" date="2015" name="Nature">
        <title>rRNA introns, odd ribosomes, and small enigmatic genomes across a large radiation of phyla.</title>
        <authorList>
            <person name="Brown C.T."/>
            <person name="Hug L.A."/>
            <person name="Thomas B.C."/>
            <person name="Sharon I."/>
            <person name="Castelle C.J."/>
            <person name="Singh A."/>
            <person name="Wilkins M.J."/>
            <person name="Williams K.H."/>
            <person name="Banfield J.F."/>
        </authorList>
    </citation>
    <scope>NUCLEOTIDE SEQUENCE [LARGE SCALE GENOMIC DNA]</scope>
</reference>
<dbReference type="AlphaFoldDB" id="A0A0G0FAB1"/>